<dbReference type="Pfam" id="PF22769">
    <property type="entry name" value="DCD"/>
    <property type="match status" value="1"/>
</dbReference>
<dbReference type="Proteomes" id="UP001143370">
    <property type="component" value="Unassembled WGS sequence"/>
</dbReference>
<comment type="caution">
    <text evidence="3">The sequence shown here is derived from an EMBL/GenBank/DDBJ whole genome shotgun (WGS) entry which is preliminary data.</text>
</comment>
<dbReference type="GO" id="GO:0008829">
    <property type="term" value="F:dCTP deaminase activity"/>
    <property type="evidence" value="ECO:0007669"/>
    <property type="project" value="InterPro"/>
</dbReference>
<evidence type="ECO:0000256" key="2">
    <source>
        <dbReference type="ARBA" id="ARBA00023080"/>
    </source>
</evidence>
<dbReference type="InterPro" id="IPR033704">
    <property type="entry name" value="dUTPase_trimeric"/>
</dbReference>
<keyword evidence="2" id="KW-0546">Nucleotide metabolism</keyword>
<dbReference type="EMBL" id="BSFJ01000001">
    <property type="protein sequence ID" value="GLK69886.1"/>
    <property type="molecule type" value="Genomic_DNA"/>
</dbReference>
<organism evidence="3 4">
    <name type="scientific">Ancylobacter dichloromethanicus</name>
    <dbReference type="NCBI Taxonomy" id="518825"/>
    <lineage>
        <taxon>Bacteria</taxon>
        <taxon>Pseudomonadati</taxon>
        <taxon>Pseudomonadota</taxon>
        <taxon>Alphaproteobacteria</taxon>
        <taxon>Hyphomicrobiales</taxon>
        <taxon>Xanthobacteraceae</taxon>
        <taxon>Ancylobacter</taxon>
    </lineage>
</organism>
<dbReference type="PANTHER" id="PTHR42680">
    <property type="entry name" value="DCTP DEAMINASE"/>
    <property type="match status" value="1"/>
</dbReference>
<reference evidence="3" key="1">
    <citation type="journal article" date="2014" name="Int. J. Syst. Evol. Microbiol.">
        <title>Complete genome sequence of Corynebacterium casei LMG S-19264T (=DSM 44701T), isolated from a smear-ripened cheese.</title>
        <authorList>
            <consortium name="US DOE Joint Genome Institute (JGI-PGF)"/>
            <person name="Walter F."/>
            <person name="Albersmeier A."/>
            <person name="Kalinowski J."/>
            <person name="Ruckert C."/>
        </authorList>
    </citation>
    <scope>NUCLEOTIDE SEQUENCE</scope>
    <source>
        <strain evidence="3">VKM B-2484</strain>
    </source>
</reference>
<dbReference type="SUPFAM" id="SSF51283">
    <property type="entry name" value="dUTPase-like"/>
    <property type="match status" value="1"/>
</dbReference>
<keyword evidence="4" id="KW-1185">Reference proteome</keyword>
<dbReference type="Gene3D" id="2.70.40.10">
    <property type="match status" value="1"/>
</dbReference>
<dbReference type="NCBIfam" id="TIGR02274">
    <property type="entry name" value="dCTP_deam"/>
    <property type="match status" value="1"/>
</dbReference>
<gene>
    <name evidence="3" type="ORF">GCM10017643_00010</name>
</gene>
<proteinExistence type="predicted"/>
<dbReference type="GO" id="GO:0006229">
    <property type="term" value="P:dUTP biosynthetic process"/>
    <property type="evidence" value="ECO:0007669"/>
    <property type="project" value="InterPro"/>
</dbReference>
<dbReference type="RefSeq" id="WP_213375485.1">
    <property type="nucleotide sequence ID" value="NZ_BSFJ01000001.1"/>
</dbReference>
<keyword evidence="1" id="KW-0378">Hydrolase</keyword>
<dbReference type="PANTHER" id="PTHR42680:SF3">
    <property type="entry name" value="DCTP DEAMINASE"/>
    <property type="match status" value="1"/>
</dbReference>
<dbReference type="GO" id="GO:0015949">
    <property type="term" value="P:nucleobase-containing small molecule interconversion"/>
    <property type="evidence" value="ECO:0007669"/>
    <property type="project" value="TreeGrafter"/>
</dbReference>
<dbReference type="CDD" id="cd07557">
    <property type="entry name" value="trimeric_dUTPase"/>
    <property type="match status" value="1"/>
</dbReference>
<evidence type="ECO:0000313" key="4">
    <source>
        <dbReference type="Proteomes" id="UP001143370"/>
    </source>
</evidence>
<accession>A0A9W6J2Z2</accession>
<protein>
    <submittedName>
        <fullName evidence="3">dCTP deaminase</fullName>
    </submittedName>
</protein>
<dbReference type="InterPro" id="IPR036157">
    <property type="entry name" value="dUTPase-like_sf"/>
</dbReference>
<sequence>MILTDRDILDAIADGSVAIEPSPPETFYAPNGVDLRLDARLSLYRAPEPGEDPVIDPAGPGYTFREAITRMAGDIDIGADGFVLDPGRLVLAWTLERVDLRPGARLTARVEGKSSLARIGLIVHLTAPTIHAGSTGQIQLEIINLGPRPIRLRAGMKVCQLILEQTLGVPQRGYGGQFAGQRAAGQ</sequence>
<dbReference type="InterPro" id="IPR011962">
    <property type="entry name" value="dCTP_deaminase"/>
</dbReference>
<evidence type="ECO:0000313" key="3">
    <source>
        <dbReference type="EMBL" id="GLK69886.1"/>
    </source>
</evidence>
<name>A0A9W6J2Z2_9HYPH</name>
<dbReference type="AlphaFoldDB" id="A0A9W6J2Z2"/>
<evidence type="ECO:0000256" key="1">
    <source>
        <dbReference type="ARBA" id="ARBA00022801"/>
    </source>
</evidence>
<reference evidence="3" key="2">
    <citation type="submission" date="2023-01" db="EMBL/GenBank/DDBJ databases">
        <authorList>
            <person name="Sun Q."/>
            <person name="Evtushenko L."/>
        </authorList>
    </citation>
    <scope>NUCLEOTIDE SEQUENCE</scope>
    <source>
        <strain evidence="3">VKM B-2484</strain>
    </source>
</reference>